<reference evidence="4 5" key="1">
    <citation type="submission" date="2015-07" db="EMBL/GenBank/DDBJ databases">
        <title>Isolation and Genomic Characterization of a Novel Halophilic Metal-Reducing Deltaproteobacterium from the Deep Subsurface.</title>
        <authorList>
            <person name="Badalamenti J.P."/>
            <person name="Summers Z.M."/>
            <person name="Gralnick J.A."/>
            <person name="Bond D.R."/>
        </authorList>
    </citation>
    <scope>NUCLEOTIDE SEQUENCE [LARGE SCALE GENOMIC DNA]</scope>
    <source>
        <strain evidence="4 5">WTL</strain>
    </source>
</reference>
<dbReference type="AlphaFoldDB" id="A0A0M4CY80"/>
<dbReference type="STRING" id="1603606.DSOUD_2613"/>
<dbReference type="PATRIC" id="fig|1603606.3.peg.2833"/>
<dbReference type="CDD" id="cd17775">
    <property type="entry name" value="CBS_pair_bact_arch"/>
    <property type="match status" value="1"/>
</dbReference>
<dbReference type="PANTHER" id="PTHR43080:SF2">
    <property type="entry name" value="CBS DOMAIN-CONTAINING PROTEIN"/>
    <property type="match status" value="1"/>
</dbReference>
<dbReference type="CDD" id="cd05401">
    <property type="entry name" value="NT_GlnE_GlnD_like"/>
    <property type="match status" value="1"/>
</dbReference>
<accession>A0A0M4CY80</accession>
<evidence type="ECO:0000313" key="5">
    <source>
        <dbReference type="Proteomes" id="UP000057158"/>
    </source>
</evidence>
<keyword evidence="1 2" id="KW-0129">CBS domain</keyword>
<dbReference type="Pfam" id="PF10335">
    <property type="entry name" value="DUF294_C"/>
    <property type="match status" value="1"/>
</dbReference>
<dbReference type="Pfam" id="PF00571">
    <property type="entry name" value="CBS"/>
    <property type="match status" value="2"/>
</dbReference>
<dbReference type="PROSITE" id="PS51371">
    <property type="entry name" value="CBS"/>
    <property type="match status" value="2"/>
</dbReference>
<dbReference type="KEGG" id="des:DSOUD_2613"/>
<dbReference type="RefSeq" id="WP_082351268.1">
    <property type="nucleotide sequence ID" value="NZ_CP010802.1"/>
</dbReference>
<dbReference type="Pfam" id="PF03445">
    <property type="entry name" value="DUF294"/>
    <property type="match status" value="1"/>
</dbReference>
<evidence type="ECO:0000256" key="2">
    <source>
        <dbReference type="PROSITE-ProRule" id="PRU00703"/>
    </source>
</evidence>
<evidence type="ECO:0000259" key="3">
    <source>
        <dbReference type="PROSITE" id="PS51371"/>
    </source>
</evidence>
<feature type="domain" description="CBS" evidence="3">
    <location>
        <begin position="80"/>
        <end position="141"/>
    </location>
</feature>
<dbReference type="SUPFAM" id="SSF54631">
    <property type="entry name" value="CBS-domain pair"/>
    <property type="match status" value="1"/>
</dbReference>
<dbReference type="PANTHER" id="PTHR43080">
    <property type="entry name" value="CBS DOMAIN-CONTAINING PROTEIN CBSX3, MITOCHONDRIAL"/>
    <property type="match status" value="1"/>
</dbReference>
<proteinExistence type="predicted"/>
<dbReference type="InterPro" id="IPR000644">
    <property type="entry name" value="CBS_dom"/>
</dbReference>
<protein>
    <submittedName>
        <fullName evidence="4">Signal transduction protein</fullName>
    </submittedName>
</protein>
<feature type="domain" description="CBS" evidence="3">
    <location>
        <begin position="15"/>
        <end position="72"/>
    </location>
</feature>
<dbReference type="GO" id="GO:0008773">
    <property type="term" value="F:[protein-PII] uridylyltransferase activity"/>
    <property type="evidence" value="ECO:0007669"/>
    <property type="project" value="InterPro"/>
</dbReference>
<evidence type="ECO:0000313" key="4">
    <source>
        <dbReference type="EMBL" id="ALC17366.1"/>
    </source>
</evidence>
<organism evidence="4 5">
    <name type="scientific">Desulfuromonas soudanensis</name>
    <dbReference type="NCBI Taxonomy" id="1603606"/>
    <lineage>
        <taxon>Bacteria</taxon>
        <taxon>Pseudomonadati</taxon>
        <taxon>Thermodesulfobacteriota</taxon>
        <taxon>Desulfuromonadia</taxon>
        <taxon>Desulfuromonadales</taxon>
        <taxon>Desulfuromonadaceae</taxon>
        <taxon>Desulfuromonas</taxon>
    </lineage>
</organism>
<dbReference type="InterPro" id="IPR046342">
    <property type="entry name" value="CBS_dom_sf"/>
</dbReference>
<dbReference type="InterPro" id="IPR005105">
    <property type="entry name" value="GlnD_Uridyltrans_N"/>
</dbReference>
<dbReference type="EMBL" id="CP010802">
    <property type="protein sequence ID" value="ALC17366.1"/>
    <property type="molecule type" value="Genomic_DNA"/>
</dbReference>
<dbReference type="Gene3D" id="3.10.580.10">
    <property type="entry name" value="CBS-domain"/>
    <property type="match status" value="1"/>
</dbReference>
<dbReference type="Proteomes" id="UP000057158">
    <property type="component" value="Chromosome"/>
</dbReference>
<name>A0A0M4CY80_9BACT</name>
<dbReference type="InterPro" id="IPR018821">
    <property type="entry name" value="DUF294_put_nucleoTrafse_sb-bd"/>
</dbReference>
<dbReference type="InterPro" id="IPR051257">
    <property type="entry name" value="Diverse_CBS-Domain"/>
</dbReference>
<gene>
    <name evidence="4" type="ORF">DSOUD_2613</name>
</gene>
<evidence type="ECO:0000256" key="1">
    <source>
        <dbReference type="ARBA" id="ARBA00023122"/>
    </source>
</evidence>
<dbReference type="SMART" id="SM00116">
    <property type="entry name" value="CBS"/>
    <property type="match status" value="2"/>
</dbReference>
<sequence length="478" mass="53270">MNELNTLFQPVGEYCRREVITCSADDPLVEAAAIMRTHGISGLVVCRAGVPAGMLTDRDLRNKAVAEGRNPRTLTVGDIMSSPLITVGEDTFLFEALHRLSRSGIHRLVVVDAAGRLAGIITDSDILRLQNSTPQHLILDIEEADDVETLKTLFEQVQKLVVQLLGAGVAVQDLVRNIAHLNDRILVRLVDLLLVEEFSDLSGRFAFLVLGSEGRGEQTLSTDQDNALVYADDLTLQERQRMVEFSQALISGILAVGIPSCPGGIMANNPLWRHSLSEWRVVLDEWFGTPVADNLLRIGMVADMRALQGDLQLEKALKEHILGRLAGDEIFLGHMTAKMLRFRVPLGWFGRIKTEKGEHRGKLDLKKAGIFTITEGVKILALSEGVSETGTAERIERLVRHKVLSRREADDLEATFHALVYFRLRTQVEAIREKRLPDNRIALDLLNRMEKGRLQVALEGVRSFQGVMERRYPLGQMV</sequence>
<keyword evidence="5" id="KW-1185">Reference proteome</keyword>